<comment type="caution">
    <text evidence="3">The sequence shown here is derived from an EMBL/GenBank/DDBJ whole genome shotgun (WGS) entry which is preliminary data.</text>
</comment>
<dbReference type="AlphaFoldDB" id="A0A7X0XMF9"/>
<dbReference type="InterPro" id="IPR041498">
    <property type="entry name" value="Big_6"/>
</dbReference>
<feature type="domain" description="Bacterial Ig" evidence="2">
    <location>
        <begin position="251"/>
        <end position="326"/>
    </location>
</feature>
<evidence type="ECO:0000313" key="4">
    <source>
        <dbReference type="Proteomes" id="UP000541955"/>
    </source>
</evidence>
<dbReference type="Proteomes" id="UP000541955">
    <property type="component" value="Unassembled WGS sequence"/>
</dbReference>
<gene>
    <name evidence="3" type="ORF">HB902_16370</name>
</gene>
<feature type="chain" id="PRO_5039389069" description="Bacterial Ig domain-containing protein" evidence="1">
    <location>
        <begin position="26"/>
        <end position="591"/>
    </location>
</feature>
<dbReference type="NCBIfam" id="NF033510">
    <property type="entry name" value="Ca_tandemer"/>
    <property type="match status" value="1"/>
</dbReference>
<evidence type="ECO:0000259" key="2">
    <source>
        <dbReference type="Pfam" id="PF17936"/>
    </source>
</evidence>
<feature type="domain" description="Bacterial Ig" evidence="2">
    <location>
        <begin position="333"/>
        <end position="407"/>
    </location>
</feature>
<accession>A0A7X0XMF9</accession>
<evidence type="ECO:0000313" key="3">
    <source>
        <dbReference type="EMBL" id="MBC1563650.1"/>
    </source>
</evidence>
<feature type="signal peptide" evidence="1">
    <location>
        <begin position="1"/>
        <end position="25"/>
    </location>
</feature>
<dbReference type="Pfam" id="PF17936">
    <property type="entry name" value="Big_6"/>
    <property type="match status" value="2"/>
</dbReference>
<proteinExistence type="predicted"/>
<evidence type="ECO:0000256" key="1">
    <source>
        <dbReference type="SAM" id="SignalP"/>
    </source>
</evidence>
<dbReference type="Gene3D" id="2.60.40.10">
    <property type="entry name" value="Immunoglobulins"/>
    <property type="match status" value="3"/>
</dbReference>
<feature type="non-terminal residue" evidence="3">
    <location>
        <position position="591"/>
    </location>
</feature>
<protein>
    <recommendedName>
        <fullName evidence="2">Bacterial Ig domain-containing protein</fullName>
    </recommendedName>
</protein>
<sequence>MINKKRVNKVTKLTVASAIAFSALAQPLGTLVTVKAAEVPATAKAESKLLQSTGLKASVPVTFENTQFTSTAEGIPGWSGATVSTTAVNIIESASLGTRKADGSFDIDTSNIKPNGQGGFRITAKGTPRMPAIQQIIDTVPGVTYKISYKVKTISGDSPAIQSALAYTHCIAGSGSDVVFIIGQGIGPIESLGTVLSLTGTFTASSIKTPITLGTTPYFKGRETGSYSRYTSVVDYFDISLTATSTGSITSPTINTVTDNDTVVTGTGVAGKTARIELPDGTFRTGTVGNDGKYSIEIPKQAKDKVIKVLLYDGQGNVSPEASTTVIASTVAPPTINTVTTDDVVVKGTGIPGATVTVTIAGQDRTATVGQDGNYSVTIPAQAVGTEITAKQTLNGKTSDPVSTTVTQGTVAAPTIDNVTTDDEKVTGTGINGATVTVKVGNQDYTATVENNRYSIDIAKQPVGTEITAKQTLNGETSSSVSTTVTQGTVAAPTIDNVTTDDEKVTGTGINGATVTVKVGNQDYTATVENNRYSIDIAKQPVGTEITAKQTLNGETSSSVSTTVTQGTVAAPTIDNVTTDDEKVTGTGING</sequence>
<organism evidence="3 4">
    <name type="scientific">Listeria booriae</name>
    <dbReference type="NCBI Taxonomy" id="1552123"/>
    <lineage>
        <taxon>Bacteria</taxon>
        <taxon>Bacillati</taxon>
        <taxon>Bacillota</taxon>
        <taxon>Bacilli</taxon>
        <taxon>Bacillales</taxon>
        <taxon>Listeriaceae</taxon>
        <taxon>Listeria</taxon>
    </lineage>
</organism>
<reference evidence="3 4" key="1">
    <citation type="submission" date="2020-03" db="EMBL/GenBank/DDBJ databases">
        <title>Soil Listeria distribution.</title>
        <authorList>
            <person name="Liao J."/>
            <person name="Wiedmann M."/>
        </authorList>
    </citation>
    <scope>NUCLEOTIDE SEQUENCE [LARGE SCALE GENOMIC DNA]</scope>
    <source>
        <strain evidence="3 4">FSL L7-1387</strain>
    </source>
</reference>
<name>A0A7X0XMF9_9LIST</name>
<dbReference type="InterPro" id="IPR013783">
    <property type="entry name" value="Ig-like_fold"/>
</dbReference>
<dbReference type="RefSeq" id="WP_260447635.1">
    <property type="nucleotide sequence ID" value="NZ_JAARRW010000011.1"/>
</dbReference>
<dbReference type="EMBL" id="JAARRW010000011">
    <property type="protein sequence ID" value="MBC1563650.1"/>
    <property type="molecule type" value="Genomic_DNA"/>
</dbReference>
<keyword evidence="1" id="KW-0732">Signal</keyword>